<dbReference type="PROSITE" id="PS00108">
    <property type="entry name" value="PROTEIN_KINASE_ST"/>
    <property type="match status" value="1"/>
</dbReference>
<dbReference type="GO" id="GO:0005524">
    <property type="term" value="F:ATP binding"/>
    <property type="evidence" value="ECO:0007669"/>
    <property type="project" value="UniProtKB-UniRule"/>
</dbReference>
<evidence type="ECO:0000256" key="1">
    <source>
        <dbReference type="ARBA" id="ARBA00022741"/>
    </source>
</evidence>
<feature type="binding site" evidence="3">
    <location>
        <position position="306"/>
    </location>
    <ligand>
        <name>ATP</name>
        <dbReference type="ChEBI" id="CHEBI:30616"/>
    </ligand>
</feature>
<dbReference type="Pfam" id="PF14786">
    <property type="entry name" value="Death_2"/>
    <property type="match status" value="1"/>
</dbReference>
<dbReference type="Proteomes" id="UP001652740">
    <property type="component" value="Unplaced"/>
</dbReference>
<organism evidence="5 6">
    <name type="scientific">Galleria mellonella</name>
    <name type="common">Greater wax moth</name>
    <dbReference type="NCBI Taxonomy" id="7137"/>
    <lineage>
        <taxon>Eukaryota</taxon>
        <taxon>Metazoa</taxon>
        <taxon>Ecdysozoa</taxon>
        <taxon>Arthropoda</taxon>
        <taxon>Hexapoda</taxon>
        <taxon>Insecta</taxon>
        <taxon>Pterygota</taxon>
        <taxon>Neoptera</taxon>
        <taxon>Endopterygota</taxon>
        <taxon>Lepidoptera</taxon>
        <taxon>Glossata</taxon>
        <taxon>Ditrysia</taxon>
        <taxon>Pyraloidea</taxon>
        <taxon>Pyralidae</taxon>
        <taxon>Galleriinae</taxon>
        <taxon>Galleria</taxon>
    </lineage>
</organism>
<protein>
    <submittedName>
        <fullName evidence="6">Interleukin-1 receptor-associated kinase 4-like</fullName>
    </submittedName>
</protein>
<feature type="domain" description="Protein kinase" evidence="4">
    <location>
        <begin position="277"/>
        <end position="566"/>
    </location>
</feature>
<dbReference type="AlphaFoldDB" id="A0A6J1WBE6"/>
<dbReference type="PANTHER" id="PTHR27001:SF931">
    <property type="entry name" value="OS11G0664100 PROTEIN"/>
    <property type="match status" value="1"/>
</dbReference>
<dbReference type="InterPro" id="IPR017441">
    <property type="entry name" value="Protein_kinase_ATP_BS"/>
</dbReference>
<evidence type="ECO:0000256" key="3">
    <source>
        <dbReference type="PROSITE-ProRule" id="PRU10141"/>
    </source>
</evidence>
<keyword evidence="5" id="KW-1185">Reference proteome</keyword>
<keyword evidence="1 3" id="KW-0547">Nucleotide-binding</keyword>
<dbReference type="OrthoDB" id="4062651at2759"/>
<dbReference type="GO" id="GO:0004672">
    <property type="term" value="F:protein kinase activity"/>
    <property type="evidence" value="ECO:0007669"/>
    <property type="project" value="InterPro"/>
</dbReference>
<dbReference type="KEGG" id="gmw:113511156"/>
<dbReference type="GO" id="GO:0005886">
    <property type="term" value="C:plasma membrane"/>
    <property type="evidence" value="ECO:0007669"/>
    <property type="project" value="TreeGrafter"/>
</dbReference>
<reference evidence="6" key="1">
    <citation type="submission" date="2025-08" db="UniProtKB">
        <authorList>
            <consortium name="RefSeq"/>
        </authorList>
    </citation>
    <scope>IDENTIFICATION</scope>
    <source>
        <tissue evidence="6">Whole larvae</tissue>
    </source>
</reference>
<dbReference type="CDD" id="cd08308">
    <property type="entry name" value="Death_Tube"/>
    <property type="match status" value="1"/>
</dbReference>
<gene>
    <name evidence="6" type="primary">LOC113511156</name>
</gene>
<dbReference type="SUPFAM" id="SSF56112">
    <property type="entry name" value="Protein kinase-like (PK-like)"/>
    <property type="match status" value="1"/>
</dbReference>
<evidence type="ECO:0000259" key="4">
    <source>
        <dbReference type="PROSITE" id="PS50011"/>
    </source>
</evidence>
<evidence type="ECO:0000256" key="2">
    <source>
        <dbReference type="ARBA" id="ARBA00022840"/>
    </source>
</evidence>
<dbReference type="PANTHER" id="PTHR27001">
    <property type="entry name" value="OS01G0253100 PROTEIN"/>
    <property type="match status" value="1"/>
</dbReference>
<keyword evidence="2 3" id="KW-0067">ATP-binding</keyword>
<proteinExistence type="predicted"/>
<accession>A0A6J1WBE6</accession>
<dbReference type="Gene3D" id="1.10.533.10">
    <property type="entry name" value="Death Domain, Fas"/>
    <property type="match status" value="1"/>
</dbReference>
<dbReference type="InterPro" id="IPR011009">
    <property type="entry name" value="Kinase-like_dom_sf"/>
</dbReference>
<dbReference type="PROSITE" id="PS00107">
    <property type="entry name" value="PROTEIN_KINASE_ATP"/>
    <property type="match status" value="1"/>
</dbReference>
<dbReference type="SMART" id="SM00220">
    <property type="entry name" value="S_TKc"/>
    <property type="match status" value="1"/>
</dbReference>
<dbReference type="Gene3D" id="1.10.510.10">
    <property type="entry name" value="Transferase(Phosphotransferase) domain 1"/>
    <property type="match status" value="1"/>
</dbReference>
<dbReference type="Gene3D" id="3.30.200.20">
    <property type="entry name" value="Phosphorylase Kinase, domain 1"/>
    <property type="match status" value="1"/>
</dbReference>
<dbReference type="SUPFAM" id="SSF47986">
    <property type="entry name" value="DEATH domain"/>
    <property type="match status" value="1"/>
</dbReference>
<dbReference type="InParanoid" id="A0A6J1WBE6"/>
<evidence type="ECO:0000313" key="6">
    <source>
        <dbReference type="RefSeq" id="XP_026750565.1"/>
    </source>
</evidence>
<evidence type="ECO:0000313" key="5">
    <source>
        <dbReference type="Proteomes" id="UP001652740"/>
    </source>
</evidence>
<dbReference type="PROSITE" id="PS50011">
    <property type="entry name" value="PROTEIN_KINASE_DOM"/>
    <property type="match status" value="1"/>
</dbReference>
<dbReference type="InterPro" id="IPR029397">
    <property type="entry name" value="Tube_Death"/>
</dbReference>
<dbReference type="InterPro" id="IPR011029">
    <property type="entry name" value="DEATH-like_dom_sf"/>
</dbReference>
<sequence length="566" mass="63125">MYKDVELRKLPAGYLCRIADILETNNDWRKVMSQIPKDPLSKTSEPKYNNEHMRLIEEHAKQTNRKCAEILFDEWGTSGRVRPTLNTLYNIILKAEIFRAADEIAGIMKESPPARPTDGPAAVVDTDITLLLNDISLEYPNGDQHKPNGVNNNDSTAQVMSSSNIPIVIETLGNKTTAQVKSASDLIRFSQQSMNIPDFNALMPSSQRSSQNCYSNSQISTANSAVPVLDYSPPFPAVDISKIDTTILKNTSLTHFEYKVLESITNRFSNDLEKTSRGPIGKIGSGGFGDVYAGYHKKINKFLAVKRFRVNLMLENNPNVAIKIFNSEVKALAQLRHHNIVPIIGYSADGPALCVVCEYIDGGSLESNLAEKKLNEKHRFLVMSGTADGLKYIHRCVKPPTEDEIYEESASGSKKNFLHGDVKSANILLTLEYVPKLCDFGLAKHIDSTFITTSLMGTSAYMAPEGFSGTVTQKTDIYSYGIVLLELLTGLRPIVVDDNEKINIKNYVEENCIDGRITKLLDPAVHDWQQAEPIYELAKKCLSPQRNDRPSIEQVCDTLYQINMNY</sequence>
<dbReference type="InterPro" id="IPR008271">
    <property type="entry name" value="Ser/Thr_kinase_AS"/>
</dbReference>
<dbReference type="GeneID" id="113511156"/>
<dbReference type="RefSeq" id="XP_026750565.1">
    <property type="nucleotide sequence ID" value="XM_026894764.3"/>
</dbReference>
<dbReference type="InterPro" id="IPR000719">
    <property type="entry name" value="Prot_kinase_dom"/>
</dbReference>
<dbReference type="Pfam" id="PF00069">
    <property type="entry name" value="Pkinase"/>
    <property type="match status" value="1"/>
</dbReference>
<name>A0A6J1WBE6_GALME</name>